<dbReference type="InterPro" id="IPR007110">
    <property type="entry name" value="Ig-like_dom"/>
</dbReference>
<sequence>MTRLRKVKVTHWLQPSKPGMSLMRKKKYHDEQQDVCLSAQTAKNKCLYATSAEELTFIKAMRGAKHVTEAVLCVLLIIQRDTESIRVIGGCRTVVQGEGVDLSCRLIETTEDLEQITWQKSTLKEKQNYYFMLIYPNGDTTFIAPNGLKGRVQFIGNPSENLGSIRITSVRLLDEGTFTCIFSVFPSGAYNTEIPLTVLVPPVVSVTVDVPPVIGENEVVLATCVAAGAKPQAEVKWISGTFGSLLRTMTNSTQHANGTTTVLSHLIGVPTRAANQQQVQCVVNQSALATERSYNYTINIHYPPQSVNITLSEASKATVFLCVADGNPQPNYTWSRVGQPWPVSSVRAEGDILHLLSLSSELNGLYVCEASNPYGRATGSLYVHTSSETSAACWVLLIVILCLIVTAAALVWYWRKYGQCPWNSIMANHQFQAPPQVEEDEPGTSGF</sequence>
<evidence type="ECO:0000256" key="12">
    <source>
        <dbReference type="ARBA" id="ARBA00023157"/>
    </source>
</evidence>
<evidence type="ECO:0000256" key="15">
    <source>
        <dbReference type="ARBA" id="ARBA00082570"/>
    </source>
</evidence>
<dbReference type="AlphaFoldDB" id="A0AAN8LXD8"/>
<dbReference type="SUPFAM" id="SSF48726">
    <property type="entry name" value="Immunoglobulin"/>
    <property type="match status" value="2"/>
</dbReference>
<evidence type="ECO:0000313" key="18">
    <source>
        <dbReference type="EMBL" id="KAK6309721.1"/>
    </source>
</evidence>
<evidence type="ECO:0000256" key="6">
    <source>
        <dbReference type="ARBA" id="ARBA00022729"/>
    </source>
</evidence>
<dbReference type="PANTHER" id="PTHR23277:SF106">
    <property type="entry name" value="NECTIN-1 ISOFORM X1-RELATED"/>
    <property type="match status" value="1"/>
</dbReference>
<keyword evidence="10 16" id="KW-1133">Transmembrane helix</keyword>
<dbReference type="InterPro" id="IPR003599">
    <property type="entry name" value="Ig_sub"/>
</dbReference>
<evidence type="ECO:0000256" key="5">
    <source>
        <dbReference type="ARBA" id="ARBA00022692"/>
    </source>
</evidence>
<keyword evidence="9" id="KW-0965">Cell junction</keyword>
<keyword evidence="13" id="KW-0325">Glycoprotein</keyword>
<keyword evidence="4" id="KW-1003">Cell membrane</keyword>
<organism evidence="18 19">
    <name type="scientific">Coregonus suidteri</name>
    <dbReference type="NCBI Taxonomy" id="861788"/>
    <lineage>
        <taxon>Eukaryota</taxon>
        <taxon>Metazoa</taxon>
        <taxon>Chordata</taxon>
        <taxon>Craniata</taxon>
        <taxon>Vertebrata</taxon>
        <taxon>Euteleostomi</taxon>
        <taxon>Actinopterygii</taxon>
        <taxon>Neopterygii</taxon>
        <taxon>Teleostei</taxon>
        <taxon>Protacanthopterygii</taxon>
        <taxon>Salmoniformes</taxon>
        <taxon>Salmonidae</taxon>
        <taxon>Coregoninae</taxon>
        <taxon>Coregonus</taxon>
    </lineage>
</organism>
<dbReference type="FunFam" id="2.60.40.10:FF:000298">
    <property type="entry name" value="Nectin cell adhesion molecule 3"/>
    <property type="match status" value="1"/>
</dbReference>
<evidence type="ECO:0000256" key="4">
    <source>
        <dbReference type="ARBA" id="ARBA00022475"/>
    </source>
</evidence>
<feature type="domain" description="Ig-like" evidence="17">
    <location>
        <begin position="83"/>
        <end position="197"/>
    </location>
</feature>
<dbReference type="GO" id="GO:0005912">
    <property type="term" value="C:adherens junction"/>
    <property type="evidence" value="ECO:0007669"/>
    <property type="project" value="UniProtKB-SubCell"/>
</dbReference>
<dbReference type="Pfam" id="PF07686">
    <property type="entry name" value="V-set"/>
    <property type="match status" value="1"/>
</dbReference>
<dbReference type="EMBL" id="JAGTTL010000017">
    <property type="protein sequence ID" value="KAK6309721.1"/>
    <property type="molecule type" value="Genomic_DNA"/>
</dbReference>
<dbReference type="InterPro" id="IPR013162">
    <property type="entry name" value="CD80_C2-set"/>
</dbReference>
<keyword evidence="11 16" id="KW-0472">Membrane</keyword>
<evidence type="ECO:0000256" key="14">
    <source>
        <dbReference type="ARBA" id="ARBA00023319"/>
    </source>
</evidence>
<evidence type="ECO:0000256" key="1">
    <source>
        <dbReference type="ARBA" id="ARBA00004162"/>
    </source>
</evidence>
<dbReference type="GO" id="GO:0007157">
    <property type="term" value="P:heterophilic cell-cell adhesion via plasma membrane cell adhesion molecules"/>
    <property type="evidence" value="ECO:0007669"/>
    <property type="project" value="TreeGrafter"/>
</dbReference>
<evidence type="ECO:0000256" key="3">
    <source>
        <dbReference type="ARBA" id="ARBA00007810"/>
    </source>
</evidence>
<comment type="subcellular location">
    <subcellularLocation>
        <location evidence="2">Cell junction</location>
        <location evidence="2">Adherens junction</location>
    </subcellularLocation>
    <subcellularLocation>
        <location evidence="1">Cell membrane</location>
        <topology evidence="1">Single-pass membrane protein</topology>
    </subcellularLocation>
</comment>
<proteinExistence type="inferred from homology"/>
<dbReference type="InterPro" id="IPR013783">
    <property type="entry name" value="Ig-like_fold"/>
</dbReference>
<protein>
    <recommendedName>
        <fullName evidence="15">Nectin cell adhesion molecule 3</fullName>
    </recommendedName>
</protein>
<dbReference type="PROSITE" id="PS50835">
    <property type="entry name" value="IG_LIKE"/>
    <property type="match status" value="3"/>
</dbReference>
<dbReference type="InterPro" id="IPR013106">
    <property type="entry name" value="Ig_V-set"/>
</dbReference>
<evidence type="ECO:0000256" key="8">
    <source>
        <dbReference type="ARBA" id="ARBA00022889"/>
    </source>
</evidence>
<dbReference type="GO" id="GO:0007156">
    <property type="term" value="P:homophilic cell adhesion via plasma membrane adhesion molecules"/>
    <property type="evidence" value="ECO:0007669"/>
    <property type="project" value="TreeGrafter"/>
</dbReference>
<evidence type="ECO:0000256" key="7">
    <source>
        <dbReference type="ARBA" id="ARBA00022737"/>
    </source>
</evidence>
<dbReference type="InterPro" id="IPR003598">
    <property type="entry name" value="Ig_sub2"/>
</dbReference>
<evidence type="ECO:0000259" key="17">
    <source>
        <dbReference type="PROSITE" id="PS50835"/>
    </source>
</evidence>
<keyword evidence="19" id="KW-1185">Reference proteome</keyword>
<evidence type="ECO:0000256" key="16">
    <source>
        <dbReference type="SAM" id="Phobius"/>
    </source>
</evidence>
<dbReference type="InterPro" id="IPR051427">
    <property type="entry name" value="Nectin/Nectin-like"/>
</dbReference>
<dbReference type="Proteomes" id="UP001356427">
    <property type="component" value="Unassembled WGS sequence"/>
</dbReference>
<dbReference type="Pfam" id="PF08205">
    <property type="entry name" value="C2-set_2"/>
    <property type="match status" value="1"/>
</dbReference>
<gene>
    <name evidence="18" type="ORF">J4Q44_G00196020</name>
</gene>
<dbReference type="InterPro" id="IPR036179">
    <property type="entry name" value="Ig-like_dom_sf"/>
</dbReference>
<dbReference type="PANTHER" id="PTHR23277">
    <property type="entry name" value="NECTIN-RELATED"/>
    <property type="match status" value="1"/>
</dbReference>
<keyword evidence="14" id="KW-0393">Immunoglobulin domain</keyword>
<dbReference type="Pfam" id="PF13927">
    <property type="entry name" value="Ig_3"/>
    <property type="match status" value="1"/>
</dbReference>
<keyword evidence="6" id="KW-0732">Signal</keyword>
<dbReference type="Gene3D" id="2.60.40.10">
    <property type="entry name" value="Immunoglobulins"/>
    <property type="match status" value="3"/>
</dbReference>
<accession>A0AAN8LXD8</accession>
<dbReference type="GO" id="GO:0005886">
    <property type="term" value="C:plasma membrane"/>
    <property type="evidence" value="ECO:0007669"/>
    <property type="project" value="UniProtKB-SubCell"/>
</dbReference>
<reference evidence="18 19" key="1">
    <citation type="submission" date="2021-04" db="EMBL/GenBank/DDBJ databases">
        <authorList>
            <person name="De Guttry C."/>
            <person name="Zahm M."/>
            <person name="Klopp C."/>
            <person name="Cabau C."/>
            <person name="Louis A."/>
            <person name="Berthelot C."/>
            <person name="Parey E."/>
            <person name="Roest Crollius H."/>
            <person name="Montfort J."/>
            <person name="Robinson-Rechavi M."/>
            <person name="Bucao C."/>
            <person name="Bouchez O."/>
            <person name="Gislard M."/>
            <person name="Lluch J."/>
            <person name="Milhes M."/>
            <person name="Lampietro C."/>
            <person name="Lopez Roques C."/>
            <person name="Donnadieu C."/>
            <person name="Braasch I."/>
            <person name="Desvignes T."/>
            <person name="Postlethwait J."/>
            <person name="Bobe J."/>
            <person name="Wedekind C."/>
            <person name="Guiguen Y."/>
        </authorList>
    </citation>
    <scope>NUCLEOTIDE SEQUENCE [LARGE SCALE GENOMIC DNA]</scope>
    <source>
        <strain evidence="18">Cs_M1</strain>
        <tissue evidence="18">Blood</tissue>
    </source>
</reference>
<feature type="domain" description="Ig-like" evidence="17">
    <location>
        <begin position="304"/>
        <end position="390"/>
    </location>
</feature>
<keyword evidence="8" id="KW-0130">Cell adhesion</keyword>
<feature type="domain" description="Ig-like" evidence="17">
    <location>
        <begin position="201"/>
        <end position="297"/>
    </location>
</feature>
<evidence type="ECO:0000256" key="2">
    <source>
        <dbReference type="ARBA" id="ARBA00004536"/>
    </source>
</evidence>
<dbReference type="SMART" id="SM00409">
    <property type="entry name" value="IG"/>
    <property type="match status" value="2"/>
</dbReference>
<keyword evidence="12" id="KW-1015">Disulfide bond</keyword>
<keyword evidence="5 16" id="KW-0812">Transmembrane</keyword>
<name>A0AAN8LXD8_9TELE</name>
<dbReference type="SMART" id="SM00406">
    <property type="entry name" value="IGv"/>
    <property type="match status" value="1"/>
</dbReference>
<evidence type="ECO:0000256" key="9">
    <source>
        <dbReference type="ARBA" id="ARBA00022949"/>
    </source>
</evidence>
<dbReference type="SMART" id="SM00408">
    <property type="entry name" value="IGc2"/>
    <property type="match status" value="1"/>
</dbReference>
<comment type="caution">
    <text evidence="18">The sequence shown here is derived from an EMBL/GenBank/DDBJ whole genome shotgun (WGS) entry which is preliminary data.</text>
</comment>
<feature type="transmembrane region" description="Helical" evidence="16">
    <location>
        <begin position="394"/>
        <end position="414"/>
    </location>
</feature>
<keyword evidence="7" id="KW-0677">Repeat</keyword>
<comment type="similarity">
    <text evidence="3">Belongs to the nectin family.</text>
</comment>
<evidence type="ECO:0000313" key="19">
    <source>
        <dbReference type="Proteomes" id="UP001356427"/>
    </source>
</evidence>
<evidence type="ECO:0000256" key="13">
    <source>
        <dbReference type="ARBA" id="ARBA00023180"/>
    </source>
</evidence>
<evidence type="ECO:0000256" key="11">
    <source>
        <dbReference type="ARBA" id="ARBA00023136"/>
    </source>
</evidence>
<evidence type="ECO:0000256" key="10">
    <source>
        <dbReference type="ARBA" id="ARBA00022989"/>
    </source>
</evidence>